<evidence type="ECO:0000256" key="1">
    <source>
        <dbReference type="SAM" id="Phobius"/>
    </source>
</evidence>
<evidence type="ECO:0000313" key="3">
    <source>
        <dbReference type="Proteomes" id="UP000033203"/>
    </source>
</evidence>
<gene>
    <name evidence="2" type="ORF">SR41_06685</name>
</gene>
<keyword evidence="1" id="KW-1133">Transmembrane helix</keyword>
<feature type="transmembrane region" description="Helical" evidence="1">
    <location>
        <begin position="21"/>
        <end position="40"/>
    </location>
</feature>
<dbReference type="EMBL" id="JXTP01000026">
    <property type="protein sequence ID" value="KIU28721.1"/>
    <property type="molecule type" value="Genomic_DNA"/>
</dbReference>
<comment type="caution">
    <text evidence="2">The sequence shown here is derived from an EMBL/GenBank/DDBJ whole genome shotgun (WGS) entry which is preliminary data.</text>
</comment>
<feature type="transmembrane region" description="Helical" evidence="1">
    <location>
        <begin position="52"/>
        <end position="73"/>
    </location>
</feature>
<sequence>MVVTDRTFTTRNVAMLREAQAALNVAFGAILSAYVGISLAEIDNHPFDHHVLARFFIALAVFILGLSVGNSLILRGEFRLSAIFLILALIAAVFAHHEGTVLRFEGAILRILAGCWVVALLGSNVALTAINYLHHRNRT</sequence>
<reference evidence="2 3" key="1">
    <citation type="submission" date="2015-01" db="EMBL/GenBank/DDBJ databases">
        <title>Genome of Sphingomonas taxi strain 30a.</title>
        <authorList>
            <person name="Eevers N."/>
            <person name="Van Hamme J."/>
            <person name="Bottos E."/>
            <person name="Weyens N."/>
            <person name="Vangronsveld J."/>
        </authorList>
    </citation>
    <scope>NUCLEOTIDE SEQUENCE [LARGE SCALE GENOMIC DNA]</scope>
    <source>
        <strain evidence="2 3">30a</strain>
    </source>
</reference>
<organism evidence="2 3">
    <name type="scientific">Sphingomonas melonis</name>
    <dbReference type="NCBI Taxonomy" id="152682"/>
    <lineage>
        <taxon>Bacteria</taxon>
        <taxon>Pseudomonadati</taxon>
        <taxon>Pseudomonadota</taxon>
        <taxon>Alphaproteobacteria</taxon>
        <taxon>Sphingomonadales</taxon>
        <taxon>Sphingomonadaceae</taxon>
        <taxon>Sphingomonas</taxon>
    </lineage>
</organism>
<proteinExistence type="predicted"/>
<dbReference type="PATRIC" id="fig|1549858.7.peg.1211"/>
<dbReference type="AlphaFoldDB" id="A0A0D1MMN6"/>
<protein>
    <submittedName>
        <fullName evidence="2">Membrane protein</fullName>
    </submittedName>
</protein>
<evidence type="ECO:0000313" key="2">
    <source>
        <dbReference type="EMBL" id="KIU28721.1"/>
    </source>
</evidence>
<keyword evidence="1" id="KW-0812">Transmembrane</keyword>
<feature type="transmembrane region" description="Helical" evidence="1">
    <location>
        <begin position="108"/>
        <end position="133"/>
    </location>
</feature>
<keyword evidence="1" id="KW-0472">Membrane</keyword>
<feature type="transmembrane region" description="Helical" evidence="1">
    <location>
        <begin position="80"/>
        <end position="96"/>
    </location>
</feature>
<accession>A0A0D1MMN6</accession>
<name>A0A0D1MMN6_9SPHN</name>
<dbReference type="Proteomes" id="UP000033203">
    <property type="component" value="Unassembled WGS sequence"/>
</dbReference>